<organism evidence="1 2">
    <name type="scientific">Naganishia cerealis</name>
    <dbReference type="NCBI Taxonomy" id="610337"/>
    <lineage>
        <taxon>Eukaryota</taxon>
        <taxon>Fungi</taxon>
        <taxon>Dikarya</taxon>
        <taxon>Basidiomycota</taxon>
        <taxon>Agaricomycotina</taxon>
        <taxon>Tremellomycetes</taxon>
        <taxon>Filobasidiales</taxon>
        <taxon>Filobasidiaceae</taxon>
        <taxon>Naganishia</taxon>
    </lineage>
</organism>
<dbReference type="Proteomes" id="UP001241377">
    <property type="component" value="Unassembled WGS sequence"/>
</dbReference>
<accession>A0ACC2V8H0</accession>
<evidence type="ECO:0000313" key="1">
    <source>
        <dbReference type="EMBL" id="KAJ9095205.1"/>
    </source>
</evidence>
<dbReference type="EMBL" id="JASBWR010000103">
    <property type="protein sequence ID" value="KAJ9095205.1"/>
    <property type="molecule type" value="Genomic_DNA"/>
</dbReference>
<sequence>MAPVPNPQKTPKQKRHFPHGSGSISLAEPRSLGDTGGVHGSSFTEHRSSAVIPDTPLHEPRDQHDQQGEMENEGDEPGASSSSNSSNPNTPMVHAAGSTSMSRLRSQLSFASSGKQEHGQQGPVLSPWQHLAATGGAMTPSVERPGGEAISPFFAMGLGGGRGGGGAQGESNPAGFPGFNMALSSSSSIPKPVGQPIPPFAANARSHSPHLGGPFEQLNLDGGASSGFVGASTPGIGAASMSDPFLSFPTHDPAANSASSSVAKGRSSTAGTNTSGSEVGRLDALAAVLAARRRGSRSGPSGLSSTSTVDDPSEPHMSQPLQQTAGAFEGESTSRPHTPVTSSPSPTGPVASGMRLKLPSGSLTGARKSPLGASSTAGNTTLPTLPAASKASNSTASPTSSNPEALSPSDLASYMHNLSSGLLILDLRQPSAYMAGHLAHAVPLPIPSTLLKRQAFTLEKLRDMLPSRAAKAIAHWRDNANVVIVDQDSTAANVGSVIAGVANKFQSDAGPGENVWAGKIWFLRGGMLAIKNTPEVDLEYGADGDAEVEEQNSETQGLGSTNAQATSTSHDAAAGDQTVATSPGNSATAGRAAKVFGNLSRAAFQQGSVRAMGRKRANAPHSIAMPNAPGQLRLDLRGTGFGTSANNGTRTSTRDVDNDPDAPLDTATSNGTATATATRRRYNAAGGSQSDASHPETYQPANPFFDNIRQNLELSHGGITERIHLNLPAEIESRSHELPAFLRELVEKPRHETAAILAHEFENVERDEQKRLQSIMEWHSRGMKHIDEAHKAEMRHRRRERQRRTSVLTGDNAEGDARRDPKIMRVQRTQSGMVHVKSVDPEDSIDSPDDYFPFSITAGVERGAKNRYKNIWPYDFSRVRLGAKSHDDGSDYINANFIHPKGTNKRYIATQGPMDATYQDFWTLVWEQHVDVIVMLTKQYEAGSIKCGAYWTDGTYGPLHLQLLSTTGSEDEPDKSVSGFNFHVSNDKPAADAPNIHRVFLLSHEGHPDVPPRKITQIQCVAWPDFDVPEDPHTLLGLVKEVDQASEEMAADADDREHKPPVLVHCSAGVGRTGSYIVVDAMLDALRREHHAHHRKIRGTSQGLSRRRQSRQFELGALSSEAWQGKLHDRRGSVESSSELSVGSPLSLPEAEAAQSPFAPFPALQSFTFSPPNQGLAERMDVDQSRNHSESSQVGQMDRITEEVKEPREYDLVHEIETIPKITARRQDAGDPSPVLEKPQPVQAILGNMRVQRMSLCQTLRQYLFVYRAIIIGYLDMLDEEKEIEQELHTNVASPPVTTRNSNNSGATTDEEIQGKRRAPDFQLPGSSLTKRPSVKSFGGKRRPRTNSGSDEGRLATSSNLGPSPSSTTSSLTSSSHRPTTVGDARAPKSSNSLDSIEEPLQDSAEEPTQDRRPSHDFGNHDMDIS</sequence>
<proteinExistence type="predicted"/>
<protein>
    <submittedName>
        <fullName evidence="1">Uncharacterized protein</fullName>
    </submittedName>
</protein>
<gene>
    <name evidence="1" type="ORF">QFC19_007660</name>
</gene>
<comment type="caution">
    <text evidence="1">The sequence shown here is derived from an EMBL/GenBank/DDBJ whole genome shotgun (WGS) entry which is preliminary data.</text>
</comment>
<evidence type="ECO:0000313" key="2">
    <source>
        <dbReference type="Proteomes" id="UP001241377"/>
    </source>
</evidence>
<keyword evidence="2" id="KW-1185">Reference proteome</keyword>
<reference evidence="1" key="1">
    <citation type="submission" date="2023-04" db="EMBL/GenBank/DDBJ databases">
        <title>Draft Genome sequencing of Naganishia species isolated from polar environments using Oxford Nanopore Technology.</title>
        <authorList>
            <person name="Leo P."/>
            <person name="Venkateswaran K."/>
        </authorList>
    </citation>
    <scope>NUCLEOTIDE SEQUENCE</scope>
    <source>
        <strain evidence="1">MNA-CCFEE 5261</strain>
    </source>
</reference>
<name>A0ACC2V8H0_9TREE</name>